<protein>
    <submittedName>
        <fullName evidence="1">Uncharacterized protein</fullName>
    </submittedName>
</protein>
<dbReference type="Proteomes" id="UP000465304">
    <property type="component" value="Unassembled WGS sequence"/>
</dbReference>
<accession>A0A7I9ZXP9</accession>
<dbReference type="GO" id="GO:0043138">
    <property type="term" value="F:3'-5' DNA helicase activity"/>
    <property type="evidence" value="ECO:0007669"/>
    <property type="project" value="TreeGrafter"/>
</dbReference>
<evidence type="ECO:0000313" key="2">
    <source>
        <dbReference type="Proteomes" id="UP000465304"/>
    </source>
</evidence>
<reference evidence="1 2" key="1">
    <citation type="journal article" date="2019" name="Emerg. Microbes Infect.">
        <title>Comprehensive subspecies identification of 175 nontuberculous mycobacteria species based on 7547 genomic profiles.</title>
        <authorList>
            <person name="Matsumoto Y."/>
            <person name="Kinjo T."/>
            <person name="Motooka D."/>
            <person name="Nabeya D."/>
            <person name="Jung N."/>
            <person name="Uechi K."/>
            <person name="Horii T."/>
            <person name="Iida T."/>
            <person name="Fujita J."/>
            <person name="Nakamura S."/>
        </authorList>
    </citation>
    <scope>NUCLEOTIDE SEQUENCE [LARGE SCALE GENOMIC DNA]</scope>
    <source>
        <strain evidence="1 2">JCM 30996</strain>
    </source>
</reference>
<organism evidence="1 2">
    <name type="scientific">Mycolicibacterium hippocampi</name>
    <dbReference type="NCBI Taxonomy" id="659824"/>
    <lineage>
        <taxon>Bacteria</taxon>
        <taxon>Bacillati</taxon>
        <taxon>Actinomycetota</taxon>
        <taxon>Actinomycetes</taxon>
        <taxon>Mycobacteriales</taxon>
        <taxon>Mycobacteriaceae</taxon>
        <taxon>Mycolicibacterium</taxon>
    </lineage>
</organism>
<dbReference type="PANTHER" id="PTHR47957:SF3">
    <property type="entry name" value="ATP-DEPENDENT HELICASE HRQ1"/>
    <property type="match status" value="1"/>
</dbReference>
<proteinExistence type="predicted"/>
<keyword evidence="2" id="KW-1185">Reference proteome</keyword>
<name>A0A7I9ZXP9_9MYCO</name>
<gene>
    <name evidence="1" type="ORF">MHIP_59690</name>
</gene>
<dbReference type="GO" id="GO:0036297">
    <property type="term" value="P:interstrand cross-link repair"/>
    <property type="evidence" value="ECO:0007669"/>
    <property type="project" value="TreeGrafter"/>
</dbReference>
<sequence>MIFASATTAQPAITASELIGQTVVEVTDDGRPRGRTVALWEPALMDDLLGENGAPVRRSAGAEAARVMADLVAEGAHADVRALAGAELTALRPGAFRRDGDVADQVASYRAGYLAEDRRGLERALADGELRGVATTNALELGWTSRASMQWCSPVSRHCRVVLAAGR</sequence>
<dbReference type="AlphaFoldDB" id="A0A7I9ZXP9"/>
<comment type="caution">
    <text evidence="1">The sequence shown here is derived from an EMBL/GenBank/DDBJ whole genome shotgun (WGS) entry which is preliminary data.</text>
</comment>
<evidence type="ECO:0000313" key="1">
    <source>
        <dbReference type="EMBL" id="GFH05486.1"/>
    </source>
</evidence>
<dbReference type="EMBL" id="BLLB01000002">
    <property type="protein sequence ID" value="GFH05486.1"/>
    <property type="molecule type" value="Genomic_DNA"/>
</dbReference>
<dbReference type="PANTHER" id="PTHR47957">
    <property type="entry name" value="ATP-DEPENDENT HELICASE HRQ1"/>
    <property type="match status" value="1"/>
</dbReference>
<dbReference type="GO" id="GO:0006289">
    <property type="term" value="P:nucleotide-excision repair"/>
    <property type="evidence" value="ECO:0007669"/>
    <property type="project" value="TreeGrafter"/>
</dbReference>